<dbReference type="GO" id="GO:0051539">
    <property type="term" value="F:4 iron, 4 sulfur cluster binding"/>
    <property type="evidence" value="ECO:0007669"/>
    <property type="project" value="UniProtKB-KW"/>
</dbReference>
<evidence type="ECO:0000256" key="3">
    <source>
        <dbReference type="ARBA" id="ARBA00022691"/>
    </source>
</evidence>
<dbReference type="PANTHER" id="PTHR43020:SF2">
    <property type="entry name" value="MITOCHONDRIAL TRNA METHYLTHIOTRANSFERASE CDK5RAP1"/>
    <property type="match status" value="1"/>
</dbReference>
<dbReference type="PROSITE" id="PS51449">
    <property type="entry name" value="MTTASE_N"/>
    <property type="match status" value="1"/>
</dbReference>
<dbReference type="SUPFAM" id="SSF102114">
    <property type="entry name" value="Radical SAM enzymes"/>
    <property type="match status" value="1"/>
</dbReference>
<evidence type="ECO:0000313" key="9">
    <source>
        <dbReference type="Ensembl" id="ENSGWIP00000033751.1"/>
    </source>
</evidence>
<dbReference type="GO" id="GO:0005829">
    <property type="term" value="C:cytosol"/>
    <property type="evidence" value="ECO:0007669"/>
    <property type="project" value="TreeGrafter"/>
</dbReference>
<evidence type="ECO:0000256" key="1">
    <source>
        <dbReference type="ARBA" id="ARBA00001966"/>
    </source>
</evidence>
<dbReference type="InterPro" id="IPR006638">
    <property type="entry name" value="Elp3/MiaA/NifB-like_rSAM"/>
</dbReference>
<evidence type="ECO:0000256" key="4">
    <source>
        <dbReference type="ARBA" id="ARBA00022723"/>
    </source>
</evidence>
<feature type="domain" description="MTTase N-terminal" evidence="7">
    <location>
        <begin position="19"/>
        <end position="146"/>
    </location>
</feature>
<keyword evidence="5" id="KW-0408">Iron</keyword>
<dbReference type="GO" id="GO:0046872">
    <property type="term" value="F:metal ion binding"/>
    <property type="evidence" value="ECO:0007669"/>
    <property type="project" value="UniProtKB-KW"/>
</dbReference>
<dbReference type="Proteomes" id="UP000694680">
    <property type="component" value="Unassembled WGS sequence"/>
</dbReference>
<dbReference type="Ensembl" id="ENSGWIT00000036772.1">
    <property type="protein sequence ID" value="ENSGWIP00000033751.1"/>
    <property type="gene ID" value="ENSGWIG00000017427.1"/>
</dbReference>
<dbReference type="PROSITE" id="PS01278">
    <property type="entry name" value="MTTASE_RADICAL"/>
    <property type="match status" value="1"/>
</dbReference>
<organism evidence="9 10">
    <name type="scientific">Gouania willdenowi</name>
    <name type="common">Blunt-snouted clingfish</name>
    <name type="synonym">Lepadogaster willdenowi</name>
    <dbReference type="NCBI Taxonomy" id="441366"/>
    <lineage>
        <taxon>Eukaryota</taxon>
        <taxon>Metazoa</taxon>
        <taxon>Chordata</taxon>
        <taxon>Craniata</taxon>
        <taxon>Vertebrata</taxon>
        <taxon>Euteleostomi</taxon>
        <taxon>Actinopterygii</taxon>
        <taxon>Neopterygii</taxon>
        <taxon>Teleostei</taxon>
        <taxon>Neoteleostei</taxon>
        <taxon>Acanthomorphata</taxon>
        <taxon>Ovalentaria</taxon>
        <taxon>Blenniimorphae</taxon>
        <taxon>Blenniiformes</taxon>
        <taxon>Gobiesocoidei</taxon>
        <taxon>Gobiesocidae</taxon>
        <taxon>Gobiesocinae</taxon>
        <taxon>Gouania</taxon>
    </lineage>
</organism>
<protein>
    <submittedName>
        <fullName evidence="9">Uncharacterized protein</fullName>
    </submittedName>
</protein>
<keyword evidence="2" id="KW-0004">4Fe-4S</keyword>
<keyword evidence="6" id="KW-0411">Iron-sulfur</keyword>
<dbReference type="GO" id="GO:0035597">
    <property type="term" value="F:tRNA-2-methylthio-N(6)-dimethylallyladenosine(37) synthase activity"/>
    <property type="evidence" value="ECO:0007669"/>
    <property type="project" value="TreeGrafter"/>
</dbReference>
<accession>A0A8C5GQT6</accession>
<dbReference type="InterPro" id="IPR023404">
    <property type="entry name" value="rSAM_horseshoe"/>
</dbReference>
<evidence type="ECO:0000259" key="7">
    <source>
        <dbReference type="PROSITE" id="PS51449"/>
    </source>
</evidence>
<dbReference type="InterPro" id="IPR020612">
    <property type="entry name" value="Methylthiotransferase_CS"/>
</dbReference>
<evidence type="ECO:0000256" key="5">
    <source>
        <dbReference type="ARBA" id="ARBA00023004"/>
    </source>
</evidence>
<sequence>MSLFLYLPNFKDLIMKKIEKTNLKHLKPNLNQARKRIQTSKKIENAFIIPENIKTFGKNKKYHIRTYGYNILEADLVILNTCAIRENAEQKVFGEIGFLKKIKRTNPNFIFGVTGCMPQEEKVVEKILEARDVIENLPSVRDHKIKAFVNVMFGCDHFCTYCIVPFTRGKIRSRAKEDILNEVKGLIQEGYKEVTLIGQNVNDYDENILKKMNRTIKINDYIKTINLIRKKINSVAISTDLIVGFPNETDAQFQKTLDLYNLIKFDNAYTFIFSPREGTTAFNMEDNIPIEVKEKRLAELNQLVKKYSR</sequence>
<feature type="domain" description="Radical SAM core" evidence="8">
    <location>
        <begin position="141"/>
        <end position="309"/>
    </location>
</feature>
<dbReference type="SFLD" id="SFLDS00029">
    <property type="entry name" value="Radical_SAM"/>
    <property type="match status" value="1"/>
</dbReference>
<dbReference type="InterPro" id="IPR007197">
    <property type="entry name" value="rSAM"/>
</dbReference>
<reference evidence="9" key="1">
    <citation type="submission" date="2025-08" db="UniProtKB">
        <authorList>
            <consortium name="Ensembl"/>
        </authorList>
    </citation>
    <scope>IDENTIFICATION</scope>
</reference>
<dbReference type="SMART" id="SM00729">
    <property type="entry name" value="Elp3"/>
    <property type="match status" value="1"/>
</dbReference>
<evidence type="ECO:0000259" key="8">
    <source>
        <dbReference type="PROSITE" id="PS51918"/>
    </source>
</evidence>
<name>A0A8C5GQT6_GOUWI</name>
<keyword evidence="10" id="KW-1185">Reference proteome</keyword>
<dbReference type="Gene3D" id="3.80.30.20">
    <property type="entry name" value="tm_1862 like domain"/>
    <property type="match status" value="2"/>
</dbReference>
<proteinExistence type="predicted"/>
<dbReference type="InterPro" id="IPR058240">
    <property type="entry name" value="rSAM_sf"/>
</dbReference>
<dbReference type="PROSITE" id="PS51918">
    <property type="entry name" value="RADICAL_SAM"/>
    <property type="match status" value="1"/>
</dbReference>
<evidence type="ECO:0000256" key="2">
    <source>
        <dbReference type="ARBA" id="ARBA00022485"/>
    </source>
</evidence>
<evidence type="ECO:0000256" key="6">
    <source>
        <dbReference type="ARBA" id="ARBA00023014"/>
    </source>
</evidence>
<reference evidence="9" key="2">
    <citation type="submission" date="2025-09" db="UniProtKB">
        <authorList>
            <consortium name="Ensembl"/>
        </authorList>
    </citation>
    <scope>IDENTIFICATION</scope>
</reference>
<dbReference type="PANTHER" id="PTHR43020">
    <property type="entry name" value="CDK5 REGULATORY SUBUNIT-ASSOCIATED PROTEIN 1"/>
    <property type="match status" value="1"/>
</dbReference>
<dbReference type="Pfam" id="PF00919">
    <property type="entry name" value="UPF0004"/>
    <property type="match status" value="1"/>
</dbReference>
<evidence type="ECO:0000313" key="10">
    <source>
        <dbReference type="Proteomes" id="UP000694680"/>
    </source>
</evidence>
<keyword evidence="4" id="KW-0479">Metal-binding</keyword>
<dbReference type="AlphaFoldDB" id="A0A8C5GQT6"/>
<dbReference type="Pfam" id="PF04055">
    <property type="entry name" value="Radical_SAM"/>
    <property type="match status" value="1"/>
</dbReference>
<comment type="cofactor">
    <cofactor evidence="1">
        <name>[4Fe-4S] cluster</name>
        <dbReference type="ChEBI" id="CHEBI:49883"/>
    </cofactor>
</comment>
<keyword evidence="3" id="KW-0949">S-adenosyl-L-methionine</keyword>
<dbReference type="InterPro" id="IPR013848">
    <property type="entry name" value="Methylthiotransferase_N"/>
</dbReference>